<organism evidence="1 2">
    <name type="scientific">Anopheles arabiensis</name>
    <name type="common">Mosquito</name>
    <dbReference type="NCBI Taxonomy" id="7173"/>
    <lineage>
        <taxon>Eukaryota</taxon>
        <taxon>Metazoa</taxon>
        <taxon>Ecdysozoa</taxon>
        <taxon>Arthropoda</taxon>
        <taxon>Hexapoda</taxon>
        <taxon>Insecta</taxon>
        <taxon>Pterygota</taxon>
        <taxon>Neoptera</taxon>
        <taxon>Endopterygota</taxon>
        <taxon>Diptera</taxon>
        <taxon>Nematocera</taxon>
        <taxon>Culicoidea</taxon>
        <taxon>Culicidae</taxon>
        <taxon>Anophelinae</taxon>
        <taxon>Anopheles</taxon>
    </lineage>
</organism>
<name>A0A182IH38_ANOAR</name>
<dbReference type="AlphaFoldDB" id="A0A182IH38"/>
<proteinExistence type="predicted"/>
<dbReference type="VEuPathDB" id="VectorBase:AARA014773"/>
<protein>
    <submittedName>
        <fullName evidence="1">Uncharacterized protein</fullName>
    </submittedName>
</protein>
<reference evidence="1" key="1">
    <citation type="submission" date="2022-08" db="UniProtKB">
        <authorList>
            <consortium name="EnsemblMetazoa"/>
        </authorList>
    </citation>
    <scope>IDENTIFICATION</scope>
    <source>
        <strain evidence="1">Dongola</strain>
    </source>
</reference>
<keyword evidence="2" id="KW-1185">Reference proteome</keyword>
<evidence type="ECO:0000313" key="2">
    <source>
        <dbReference type="Proteomes" id="UP000075840"/>
    </source>
</evidence>
<dbReference type="Proteomes" id="UP000075840">
    <property type="component" value="Unassembled WGS sequence"/>
</dbReference>
<accession>A0A182IH38</accession>
<dbReference type="EMBL" id="APCN01003607">
    <property type="status" value="NOT_ANNOTATED_CDS"/>
    <property type="molecule type" value="Genomic_DNA"/>
</dbReference>
<dbReference type="EnsemblMetazoa" id="AARA014773-RA">
    <property type="protein sequence ID" value="AARA014773-PA"/>
    <property type="gene ID" value="AARA014773"/>
</dbReference>
<sequence length="137" mass="15487">MAKSSSNPLYLYNLTFMRHFTISLQAYVSPHGKSPLTHYQQAEGDDTGGAERGKWLDLSSHGSHHKSCTNLIVTFSPGREENIYFSPFTWERAASECPSHATPCEVCTLTCATWRWEEWGGKWIISDRTPAEGHPRL</sequence>
<evidence type="ECO:0000313" key="1">
    <source>
        <dbReference type="EnsemblMetazoa" id="AARA014773-PA"/>
    </source>
</evidence>